<evidence type="ECO:0008006" key="3">
    <source>
        <dbReference type="Google" id="ProtNLM"/>
    </source>
</evidence>
<keyword evidence="2" id="KW-1185">Reference proteome</keyword>
<dbReference type="RefSeq" id="XP_002956210.1">
    <property type="nucleotide sequence ID" value="XM_002956164.1"/>
</dbReference>
<gene>
    <name evidence="1" type="ORF">VOLCADRAFT_107097</name>
</gene>
<organism evidence="2">
    <name type="scientific">Volvox carteri f. nagariensis</name>
    <dbReference type="NCBI Taxonomy" id="3068"/>
    <lineage>
        <taxon>Eukaryota</taxon>
        <taxon>Viridiplantae</taxon>
        <taxon>Chlorophyta</taxon>
        <taxon>core chlorophytes</taxon>
        <taxon>Chlorophyceae</taxon>
        <taxon>CS clade</taxon>
        <taxon>Chlamydomonadales</taxon>
        <taxon>Volvocaceae</taxon>
        <taxon>Volvox</taxon>
    </lineage>
</organism>
<dbReference type="KEGG" id="vcn:VOLCADRAFT_107097"/>
<sequence length="380" mass="42240">MAIILEQYLTTGPFNDMEAQLVASISQLLFKLHHRAAQTKRIIEFFHVSKSGGTSFCQLAKMNGCRTQSFNSQRNCMIKYFRFNFYANELVMHDHNRSWVGVHPCREFLNVVIFREPQSRVVSHMQNILKEYVIYYNQSLWQAFNPNSVDQWRTLAVPVFDNYVVRSLLGGQVYNMPWGDVNHTHLLGAKIVTLQFEVLLSLAPETSELTRDIFGLGLGWQYDLRHMHVRPTIWRPVDEFSAEVMEAVRAAGRLDEQLYEFALVLQLLDAITFGIAHDVAGMDGILSADSGDGDGSGGGDIDDVMGGLEAAMELSTSDTDVDWAVNGNGGDPAAAAATPEAGQRRLMGACGIVGNFTTAIHPGSPHGFSNRNSLATTNRY</sequence>
<name>D8UBX6_VOLCA</name>
<dbReference type="Proteomes" id="UP000001058">
    <property type="component" value="Unassembled WGS sequence"/>
</dbReference>
<reference evidence="1 2" key="1">
    <citation type="journal article" date="2010" name="Science">
        <title>Genomic analysis of organismal complexity in the multicellular green alga Volvox carteri.</title>
        <authorList>
            <person name="Prochnik S.E."/>
            <person name="Umen J."/>
            <person name="Nedelcu A.M."/>
            <person name="Hallmann A."/>
            <person name="Miller S.M."/>
            <person name="Nishii I."/>
            <person name="Ferris P."/>
            <person name="Kuo A."/>
            <person name="Mitros T."/>
            <person name="Fritz-Laylin L.K."/>
            <person name="Hellsten U."/>
            <person name="Chapman J."/>
            <person name="Simakov O."/>
            <person name="Rensing S.A."/>
            <person name="Terry A."/>
            <person name="Pangilinan J."/>
            <person name="Kapitonov V."/>
            <person name="Jurka J."/>
            <person name="Salamov A."/>
            <person name="Shapiro H."/>
            <person name="Schmutz J."/>
            <person name="Grimwood J."/>
            <person name="Lindquist E."/>
            <person name="Lucas S."/>
            <person name="Grigoriev I.V."/>
            <person name="Schmitt R."/>
            <person name="Kirk D."/>
            <person name="Rokhsar D.S."/>
        </authorList>
    </citation>
    <scope>NUCLEOTIDE SEQUENCE [LARGE SCALE GENOMIC DNA]</scope>
    <source>
        <strain evidence="2">f. Nagariensis / Eve</strain>
    </source>
</reference>
<dbReference type="AlphaFoldDB" id="D8UBX6"/>
<accession>D8UBX6</accession>
<dbReference type="InParanoid" id="D8UBX6"/>
<dbReference type="EMBL" id="GL378379">
    <property type="protein sequence ID" value="EFJ42749.1"/>
    <property type="molecule type" value="Genomic_DNA"/>
</dbReference>
<evidence type="ECO:0000313" key="1">
    <source>
        <dbReference type="EMBL" id="EFJ42749.1"/>
    </source>
</evidence>
<proteinExistence type="predicted"/>
<protein>
    <recommendedName>
        <fullName evidence="3">Sulfotransferase</fullName>
    </recommendedName>
</protein>
<dbReference type="OrthoDB" id="529546at2759"/>
<dbReference type="GeneID" id="9619009"/>
<evidence type="ECO:0000313" key="2">
    <source>
        <dbReference type="Proteomes" id="UP000001058"/>
    </source>
</evidence>